<dbReference type="GO" id="GO:0016020">
    <property type="term" value="C:membrane"/>
    <property type="evidence" value="ECO:0007669"/>
    <property type="project" value="TreeGrafter"/>
</dbReference>
<dbReference type="Pfam" id="PF13499">
    <property type="entry name" value="EF-hand_7"/>
    <property type="match status" value="1"/>
</dbReference>
<feature type="region of interest" description="Disordered" evidence="3">
    <location>
        <begin position="1"/>
        <end position="43"/>
    </location>
</feature>
<feature type="domain" description="EF-hand" evidence="5">
    <location>
        <begin position="488"/>
        <end position="523"/>
    </location>
</feature>
<evidence type="ECO:0000256" key="3">
    <source>
        <dbReference type="SAM" id="MobiDB-lite"/>
    </source>
</evidence>
<dbReference type="InterPro" id="IPR002048">
    <property type="entry name" value="EF_hand_dom"/>
</dbReference>
<dbReference type="CDD" id="cd00051">
    <property type="entry name" value="EFh"/>
    <property type="match status" value="1"/>
</dbReference>
<dbReference type="PROSITE" id="PS50004">
    <property type="entry name" value="C2"/>
    <property type="match status" value="1"/>
</dbReference>
<dbReference type="SMART" id="SM00239">
    <property type="entry name" value="C2"/>
    <property type="match status" value="1"/>
</dbReference>
<dbReference type="Gene3D" id="1.10.238.10">
    <property type="entry name" value="EF-hand"/>
    <property type="match status" value="1"/>
</dbReference>
<evidence type="ECO:0000313" key="7">
    <source>
        <dbReference type="Proteomes" id="UP001230188"/>
    </source>
</evidence>
<proteinExistence type="predicted"/>
<evidence type="ECO:0000259" key="5">
    <source>
        <dbReference type="PROSITE" id="PS50222"/>
    </source>
</evidence>
<dbReference type="EMBL" id="JAQMWT010000402">
    <property type="protein sequence ID" value="KAJ8601803.1"/>
    <property type="molecule type" value="Genomic_DNA"/>
</dbReference>
<evidence type="ECO:0000259" key="4">
    <source>
        <dbReference type="PROSITE" id="PS50004"/>
    </source>
</evidence>
<sequence>MRRSESDAFQKKNRFDMVPMMKMRSDRSLHRLREEEEQEEPPKISKNFLKATVLGGYEGQKKMCIGKLGVRVVEAAHLPSADLNGSSDPYVVVRVNDQTFRTKTVKKNLCPQFRESFAFGIWRYDDVLQVDVFDSDDQSADDFLGGVHVQVADLAGLGIVRRWWRLECRAPSAAVHLHLEYECSAVGEALSYFWVDPPLPPKDHKFEINSFYASATKLKELAEPVGVAATAFNEAVRWTHPRSGWAFVAALGLGVWIDRFFEFFHYAIVALMCWTLRRKLRWRGFKNRASYLFDLYEKDGLLEKRDVDRAIQELSSSSSSSSSSSIDAPEGGVMTRDEFDRLIERAFSGVPRKAINIAGRKAGGRDLAYAAFLLEDVAKQLEYFTRVLSWSDFSLSVPCFCANLVLAYLHRFVPLRYFAVPGICCMFGYYSEKRIFLERFVSRAPIAYDRYRALKTKKGLKTLPDTHMPVPTHKPTRILHREAHRKKSLKLLLQALFSRLDVDGSGTIDADELKDFVTRAGERATPKAKTALGSQVPARVDALVSQLDVNGDGEIDFCEFSEMLSTQASFADVLIQDELLRQLRDPDGFKCVKLPANQPYFKNIGAHHTNLALLDRGLSYKNRHGDTCVVSHVALVKPVGDHGIDVDYTDDHDKTKPLHLNVPDCLRDPLIDILRHHLCAAGAARRS</sequence>
<dbReference type="InterPro" id="IPR001751">
    <property type="entry name" value="S100/CaBP7/8-like_CS"/>
</dbReference>
<feature type="domain" description="EF-hand" evidence="5">
    <location>
        <begin position="535"/>
        <end position="570"/>
    </location>
</feature>
<feature type="compositionally biased region" description="Basic and acidic residues" evidence="3">
    <location>
        <begin position="23"/>
        <end position="34"/>
    </location>
</feature>
<dbReference type="InterPro" id="IPR035892">
    <property type="entry name" value="C2_domain_sf"/>
</dbReference>
<evidence type="ECO:0008006" key="8">
    <source>
        <dbReference type="Google" id="ProtNLM"/>
    </source>
</evidence>
<organism evidence="6 7">
    <name type="scientific">Chrysophaeum taylorii</name>
    <dbReference type="NCBI Taxonomy" id="2483200"/>
    <lineage>
        <taxon>Eukaryota</taxon>
        <taxon>Sar</taxon>
        <taxon>Stramenopiles</taxon>
        <taxon>Ochrophyta</taxon>
        <taxon>Pelagophyceae</taxon>
        <taxon>Pelagomonadales</taxon>
        <taxon>Pelagomonadaceae</taxon>
        <taxon>Chrysophaeum</taxon>
    </lineage>
</organism>
<evidence type="ECO:0000256" key="2">
    <source>
        <dbReference type="ARBA" id="ARBA00022837"/>
    </source>
</evidence>
<dbReference type="SUPFAM" id="SSF49562">
    <property type="entry name" value="C2 domain (Calcium/lipid-binding domain, CaLB)"/>
    <property type="match status" value="1"/>
</dbReference>
<dbReference type="SUPFAM" id="SSF47473">
    <property type="entry name" value="EF-hand"/>
    <property type="match status" value="1"/>
</dbReference>
<keyword evidence="2" id="KW-0106">Calcium</keyword>
<dbReference type="InterPro" id="IPR018247">
    <property type="entry name" value="EF_Hand_1_Ca_BS"/>
</dbReference>
<dbReference type="CDD" id="cd00030">
    <property type="entry name" value="C2"/>
    <property type="match status" value="1"/>
</dbReference>
<dbReference type="InterPro" id="IPR000008">
    <property type="entry name" value="C2_dom"/>
</dbReference>
<comment type="caution">
    <text evidence="6">The sequence shown here is derived from an EMBL/GenBank/DDBJ whole genome shotgun (WGS) entry which is preliminary data.</text>
</comment>
<dbReference type="PROSITE" id="PS00018">
    <property type="entry name" value="EF_HAND_1"/>
    <property type="match status" value="2"/>
</dbReference>
<dbReference type="Gene3D" id="2.60.40.150">
    <property type="entry name" value="C2 domain"/>
    <property type="match status" value="1"/>
</dbReference>
<protein>
    <recommendedName>
        <fullName evidence="8">Calmodulin</fullName>
    </recommendedName>
</protein>
<dbReference type="PROSITE" id="PS00303">
    <property type="entry name" value="S100_CABP"/>
    <property type="match status" value="1"/>
</dbReference>
<feature type="domain" description="C2" evidence="4">
    <location>
        <begin position="49"/>
        <end position="164"/>
    </location>
</feature>
<feature type="compositionally biased region" description="Low complexity" evidence="3">
    <location>
        <begin position="315"/>
        <end position="325"/>
    </location>
</feature>
<dbReference type="PANTHER" id="PTHR45911">
    <property type="entry name" value="C2 DOMAIN-CONTAINING PROTEIN"/>
    <property type="match status" value="1"/>
</dbReference>
<evidence type="ECO:0000256" key="1">
    <source>
        <dbReference type="ARBA" id="ARBA00022723"/>
    </source>
</evidence>
<evidence type="ECO:0000313" key="6">
    <source>
        <dbReference type="EMBL" id="KAJ8601803.1"/>
    </source>
</evidence>
<keyword evidence="7" id="KW-1185">Reference proteome</keyword>
<dbReference type="SMART" id="SM00054">
    <property type="entry name" value="EFh"/>
    <property type="match status" value="2"/>
</dbReference>
<dbReference type="PANTHER" id="PTHR45911:SF4">
    <property type="entry name" value="MULTIPLE C2 AND TRANSMEMBRANE DOMAIN-CONTAINING PROTEIN"/>
    <property type="match status" value="1"/>
</dbReference>
<keyword evidence="1" id="KW-0479">Metal-binding</keyword>
<dbReference type="InterPro" id="IPR011992">
    <property type="entry name" value="EF-hand-dom_pair"/>
</dbReference>
<dbReference type="GO" id="GO:0005509">
    <property type="term" value="F:calcium ion binding"/>
    <property type="evidence" value="ECO:0007669"/>
    <property type="project" value="InterPro"/>
</dbReference>
<accession>A0AAD7UC24</accession>
<reference evidence="6" key="1">
    <citation type="submission" date="2023-01" db="EMBL/GenBank/DDBJ databases">
        <title>Metagenome sequencing of chrysophaentin producing Chrysophaeum taylorii.</title>
        <authorList>
            <person name="Davison J."/>
            <person name="Bewley C."/>
        </authorList>
    </citation>
    <scope>NUCLEOTIDE SEQUENCE</scope>
    <source>
        <strain evidence="6">NIES-1699</strain>
    </source>
</reference>
<name>A0AAD7UC24_9STRA</name>
<feature type="compositionally biased region" description="Basic and acidic residues" evidence="3">
    <location>
        <begin position="1"/>
        <end position="15"/>
    </location>
</feature>
<dbReference type="AlphaFoldDB" id="A0AAD7UC24"/>
<gene>
    <name evidence="6" type="ORF">CTAYLR_007476</name>
</gene>
<dbReference type="Proteomes" id="UP001230188">
    <property type="component" value="Unassembled WGS sequence"/>
</dbReference>
<feature type="region of interest" description="Disordered" evidence="3">
    <location>
        <begin position="313"/>
        <end position="332"/>
    </location>
</feature>
<dbReference type="PROSITE" id="PS50222">
    <property type="entry name" value="EF_HAND_2"/>
    <property type="match status" value="2"/>
</dbReference>
<dbReference type="Pfam" id="PF00168">
    <property type="entry name" value="C2"/>
    <property type="match status" value="1"/>
</dbReference>